<sequence>MLILAFVFAHLLPLVYCDRLVLVQVVFRHGDRAPMGEFTSKEAEAYYFRGREHITNIHTYEI</sequence>
<evidence type="ECO:0000256" key="1">
    <source>
        <dbReference type="SAM" id="SignalP"/>
    </source>
</evidence>
<organism evidence="2 3">
    <name type="scientific">Oesophagostomum dentatum</name>
    <name type="common">Nodular worm</name>
    <dbReference type="NCBI Taxonomy" id="61180"/>
    <lineage>
        <taxon>Eukaryota</taxon>
        <taxon>Metazoa</taxon>
        <taxon>Ecdysozoa</taxon>
        <taxon>Nematoda</taxon>
        <taxon>Chromadorea</taxon>
        <taxon>Rhabditida</taxon>
        <taxon>Rhabditina</taxon>
        <taxon>Rhabditomorpha</taxon>
        <taxon>Strongyloidea</taxon>
        <taxon>Strongylidae</taxon>
        <taxon>Oesophagostomum</taxon>
    </lineage>
</organism>
<evidence type="ECO:0008006" key="4">
    <source>
        <dbReference type="Google" id="ProtNLM"/>
    </source>
</evidence>
<dbReference type="PROSITE" id="PS00616">
    <property type="entry name" value="HIS_ACID_PHOSPHAT_1"/>
    <property type="match status" value="1"/>
</dbReference>
<keyword evidence="1" id="KW-0732">Signal</keyword>
<dbReference type="EMBL" id="KN552275">
    <property type="protein sequence ID" value="KHJ91177.1"/>
    <property type="molecule type" value="Genomic_DNA"/>
</dbReference>
<protein>
    <recommendedName>
        <fullName evidence="4">Histidine acid phosphatase</fullName>
    </recommendedName>
</protein>
<keyword evidence="3" id="KW-1185">Reference proteome</keyword>
<reference evidence="2 3" key="1">
    <citation type="submission" date="2014-03" db="EMBL/GenBank/DDBJ databases">
        <title>Draft genome of the hookworm Oesophagostomum dentatum.</title>
        <authorList>
            <person name="Mitreva M."/>
        </authorList>
    </citation>
    <scope>NUCLEOTIDE SEQUENCE [LARGE SCALE GENOMIC DNA]</scope>
    <source>
        <strain evidence="2 3">OD-Hann</strain>
    </source>
</reference>
<dbReference type="Gene3D" id="3.40.50.1240">
    <property type="entry name" value="Phosphoglycerate mutase-like"/>
    <property type="match status" value="1"/>
</dbReference>
<feature type="signal peptide" evidence="1">
    <location>
        <begin position="1"/>
        <end position="17"/>
    </location>
</feature>
<dbReference type="InterPro" id="IPR029033">
    <property type="entry name" value="His_PPase_superfam"/>
</dbReference>
<gene>
    <name evidence="2" type="ORF">OESDEN_08963</name>
</gene>
<proteinExistence type="predicted"/>
<feature type="chain" id="PRO_5002083007" description="Histidine acid phosphatase" evidence="1">
    <location>
        <begin position="18"/>
        <end position="62"/>
    </location>
</feature>
<evidence type="ECO:0000313" key="2">
    <source>
        <dbReference type="EMBL" id="KHJ91177.1"/>
    </source>
</evidence>
<dbReference type="InterPro" id="IPR033379">
    <property type="entry name" value="Acid_Pase_AS"/>
</dbReference>
<dbReference type="Proteomes" id="UP000053660">
    <property type="component" value="Unassembled WGS sequence"/>
</dbReference>
<dbReference type="OrthoDB" id="10257284at2759"/>
<evidence type="ECO:0000313" key="3">
    <source>
        <dbReference type="Proteomes" id="UP000053660"/>
    </source>
</evidence>
<dbReference type="GO" id="GO:0016791">
    <property type="term" value="F:phosphatase activity"/>
    <property type="evidence" value="ECO:0007669"/>
    <property type="project" value="UniProtKB-ARBA"/>
</dbReference>
<dbReference type="AlphaFoldDB" id="A0A0B1T5Y1"/>
<name>A0A0B1T5Y1_OESDE</name>
<dbReference type="SUPFAM" id="SSF53254">
    <property type="entry name" value="Phosphoglycerate mutase-like"/>
    <property type="match status" value="1"/>
</dbReference>
<accession>A0A0B1T5Y1</accession>